<dbReference type="SUPFAM" id="SSF111331">
    <property type="entry name" value="NAD kinase/diacylglycerol kinase-like"/>
    <property type="match status" value="1"/>
</dbReference>
<dbReference type="Pfam" id="PF19279">
    <property type="entry name" value="YegS_C"/>
    <property type="match status" value="1"/>
</dbReference>
<keyword evidence="12" id="KW-1208">Phospholipid metabolism</keyword>
<evidence type="ECO:0000256" key="2">
    <source>
        <dbReference type="ARBA" id="ARBA00005983"/>
    </source>
</evidence>
<dbReference type="PROSITE" id="PS50146">
    <property type="entry name" value="DAGK"/>
    <property type="match status" value="1"/>
</dbReference>
<dbReference type="PANTHER" id="PTHR12358">
    <property type="entry name" value="SPHINGOSINE KINASE"/>
    <property type="match status" value="1"/>
</dbReference>
<evidence type="ECO:0000256" key="9">
    <source>
        <dbReference type="ARBA" id="ARBA00022842"/>
    </source>
</evidence>
<dbReference type="EMBL" id="JAWJBA010000003">
    <property type="protein sequence ID" value="MDV2685057.1"/>
    <property type="molecule type" value="Genomic_DNA"/>
</dbReference>
<keyword evidence="5" id="KW-0479">Metal-binding</keyword>
<reference evidence="14 15" key="1">
    <citation type="submission" date="2023-10" db="EMBL/GenBank/DDBJ databases">
        <title>Screening of Alkalihalobacillus lindianensis BZ-TG-R113 and Its Alleviation of Salt Stress on Rapeseed Growth.</title>
        <authorList>
            <person name="Zhao B."/>
            <person name="Guo T."/>
        </authorList>
    </citation>
    <scope>NUCLEOTIDE SEQUENCE [LARGE SCALE GENOMIC DNA]</scope>
    <source>
        <strain evidence="14 15">BZ-TG-R113</strain>
    </source>
</reference>
<keyword evidence="10" id="KW-0443">Lipid metabolism</keyword>
<keyword evidence="9" id="KW-0460">Magnesium</keyword>
<evidence type="ECO:0000256" key="5">
    <source>
        <dbReference type="ARBA" id="ARBA00022723"/>
    </source>
</evidence>
<dbReference type="Proteomes" id="UP001287282">
    <property type="component" value="Unassembled WGS sequence"/>
</dbReference>
<dbReference type="InterPro" id="IPR050187">
    <property type="entry name" value="Lipid_Phosphate_FormReg"/>
</dbReference>
<evidence type="ECO:0000256" key="7">
    <source>
        <dbReference type="ARBA" id="ARBA00022777"/>
    </source>
</evidence>
<evidence type="ECO:0000256" key="3">
    <source>
        <dbReference type="ARBA" id="ARBA00022516"/>
    </source>
</evidence>
<gene>
    <name evidence="14" type="ORF">RYX56_11810</name>
</gene>
<evidence type="ECO:0000256" key="11">
    <source>
        <dbReference type="ARBA" id="ARBA00023209"/>
    </source>
</evidence>
<comment type="caution">
    <text evidence="14">The sequence shown here is derived from an EMBL/GenBank/DDBJ whole genome shotgun (WGS) entry which is preliminary data.</text>
</comment>
<evidence type="ECO:0000256" key="12">
    <source>
        <dbReference type="ARBA" id="ARBA00023264"/>
    </source>
</evidence>
<keyword evidence="15" id="KW-1185">Reference proteome</keyword>
<proteinExistence type="inferred from homology"/>
<evidence type="ECO:0000313" key="14">
    <source>
        <dbReference type="EMBL" id="MDV2685057.1"/>
    </source>
</evidence>
<keyword evidence="8" id="KW-0067">ATP-binding</keyword>
<dbReference type="InterPro" id="IPR016064">
    <property type="entry name" value="NAD/diacylglycerol_kinase_sf"/>
</dbReference>
<dbReference type="SMART" id="SM00046">
    <property type="entry name" value="DAGKc"/>
    <property type="match status" value="1"/>
</dbReference>
<evidence type="ECO:0000256" key="6">
    <source>
        <dbReference type="ARBA" id="ARBA00022741"/>
    </source>
</evidence>
<evidence type="ECO:0000256" key="4">
    <source>
        <dbReference type="ARBA" id="ARBA00022679"/>
    </source>
</evidence>
<evidence type="ECO:0000313" key="15">
    <source>
        <dbReference type="Proteomes" id="UP001287282"/>
    </source>
</evidence>
<name>A0ABU3XAY5_9BACI</name>
<keyword evidence="3" id="KW-0444">Lipid biosynthesis</keyword>
<dbReference type="NCBIfam" id="TIGR00147">
    <property type="entry name" value="YegS/Rv2252/BmrU family lipid kinase"/>
    <property type="match status" value="1"/>
</dbReference>
<keyword evidence="6" id="KW-0547">Nucleotide-binding</keyword>
<dbReference type="GO" id="GO:0016301">
    <property type="term" value="F:kinase activity"/>
    <property type="evidence" value="ECO:0007669"/>
    <property type="project" value="UniProtKB-KW"/>
</dbReference>
<sequence>MFIFVVNKNSGKGNTLKVWDEVQLYLQSKKIDYQVLVTGSKEDVLQLRTLIKNVHTKISGVIALGGDGTSQEVINQLVGTEYPFSVIPTGSGNDFARARGVDRNLRREVERIIGGRQEKIDLMKVNNRYCLTVIGLGFDGMVAQVTNQMRFKKWFGSLSYILSVFKVLRTYKPSSVRLTIDGEYIHYDKVWLIAIANYPYYGGGMKICPYATSQDGLVDICIVHGLSRWKLLLLFPSVFKGGHVKQKGVNMIQGREIIVNSDKQLIIHGDGEIIGSTPITITIEKNALNIIS</sequence>
<dbReference type="InterPro" id="IPR045540">
    <property type="entry name" value="YegS/DAGK_C"/>
</dbReference>
<keyword evidence="7 14" id="KW-0418">Kinase</keyword>
<comment type="cofactor">
    <cofactor evidence="1">
        <name>Mg(2+)</name>
        <dbReference type="ChEBI" id="CHEBI:18420"/>
    </cofactor>
</comment>
<keyword evidence="4" id="KW-0808">Transferase</keyword>
<dbReference type="InterPro" id="IPR005218">
    <property type="entry name" value="Diacylglycerol/lipid_kinase"/>
</dbReference>
<evidence type="ECO:0000256" key="8">
    <source>
        <dbReference type="ARBA" id="ARBA00022840"/>
    </source>
</evidence>
<accession>A0ABU3XAY5</accession>
<organism evidence="14 15">
    <name type="scientific">Alkalihalophilus lindianensis</name>
    <dbReference type="NCBI Taxonomy" id="1630542"/>
    <lineage>
        <taxon>Bacteria</taxon>
        <taxon>Bacillati</taxon>
        <taxon>Bacillota</taxon>
        <taxon>Bacilli</taxon>
        <taxon>Bacillales</taxon>
        <taxon>Bacillaceae</taxon>
        <taxon>Alkalihalophilus</taxon>
    </lineage>
</organism>
<feature type="domain" description="DAGKc" evidence="13">
    <location>
        <begin position="1"/>
        <end position="129"/>
    </location>
</feature>
<dbReference type="PANTHER" id="PTHR12358:SF106">
    <property type="entry name" value="LIPID KINASE YEGS"/>
    <property type="match status" value="1"/>
</dbReference>
<dbReference type="Gene3D" id="2.60.200.40">
    <property type="match status" value="1"/>
</dbReference>
<evidence type="ECO:0000256" key="10">
    <source>
        <dbReference type="ARBA" id="ARBA00023098"/>
    </source>
</evidence>
<evidence type="ECO:0000259" key="13">
    <source>
        <dbReference type="PROSITE" id="PS50146"/>
    </source>
</evidence>
<keyword evidence="11" id="KW-0594">Phospholipid biosynthesis</keyword>
<dbReference type="InterPro" id="IPR017438">
    <property type="entry name" value="ATP-NAD_kinase_N"/>
</dbReference>
<dbReference type="RefSeq" id="WP_317122248.1">
    <property type="nucleotide sequence ID" value="NZ_JAWJBA010000003.1"/>
</dbReference>
<evidence type="ECO:0000256" key="1">
    <source>
        <dbReference type="ARBA" id="ARBA00001946"/>
    </source>
</evidence>
<dbReference type="InterPro" id="IPR001206">
    <property type="entry name" value="Diacylglycerol_kinase_cat_dom"/>
</dbReference>
<protein>
    <submittedName>
        <fullName evidence="14">Diacylglycerol kinase family lipid kinase</fullName>
    </submittedName>
</protein>
<comment type="similarity">
    <text evidence="2">Belongs to the diacylglycerol/lipid kinase family.</text>
</comment>
<dbReference type="Pfam" id="PF00781">
    <property type="entry name" value="DAGK_cat"/>
    <property type="match status" value="1"/>
</dbReference>
<dbReference type="Gene3D" id="3.40.50.10330">
    <property type="entry name" value="Probable inorganic polyphosphate/atp-NAD kinase, domain 1"/>
    <property type="match status" value="1"/>
</dbReference>